<feature type="disulfide bond" evidence="13">
    <location>
        <begin position="619"/>
        <end position="629"/>
    </location>
</feature>
<dbReference type="PROSITE" id="PS00022">
    <property type="entry name" value="EGF_1"/>
    <property type="match status" value="5"/>
</dbReference>
<feature type="domain" description="Laminin G" evidence="16">
    <location>
        <begin position="651"/>
        <end position="833"/>
    </location>
</feature>
<dbReference type="InterPro" id="IPR001881">
    <property type="entry name" value="EGF-like_Ca-bd_dom"/>
</dbReference>
<evidence type="ECO:0000259" key="18">
    <source>
        <dbReference type="PROSITE" id="PS50268"/>
    </source>
</evidence>
<dbReference type="InterPro" id="IPR018097">
    <property type="entry name" value="EGF_Ca-bd_CS"/>
</dbReference>
<dbReference type="PANTHER" id="PTHR24027:SF438">
    <property type="entry name" value="CADHERIN 23"/>
    <property type="match status" value="1"/>
</dbReference>
<dbReference type="GO" id="GO:0016477">
    <property type="term" value="P:cell migration"/>
    <property type="evidence" value="ECO:0007669"/>
    <property type="project" value="TreeGrafter"/>
</dbReference>
<dbReference type="FunFam" id="2.60.40.60:FF:000037">
    <property type="entry name" value="FAT atypical cadherin 1"/>
    <property type="match status" value="1"/>
</dbReference>
<feature type="transmembrane region" description="Helical" evidence="15">
    <location>
        <begin position="1151"/>
        <end position="1175"/>
    </location>
</feature>
<dbReference type="Gene3D" id="2.60.40.60">
    <property type="entry name" value="Cadherins"/>
    <property type="match status" value="3"/>
</dbReference>
<feature type="disulfide bond" evidence="13">
    <location>
        <begin position="640"/>
        <end position="649"/>
    </location>
</feature>
<feature type="region of interest" description="Disordered" evidence="14">
    <location>
        <begin position="1270"/>
        <end position="1293"/>
    </location>
</feature>
<evidence type="ECO:0000256" key="4">
    <source>
        <dbReference type="ARBA" id="ARBA00022729"/>
    </source>
</evidence>
<feature type="domain" description="EGF-like" evidence="17">
    <location>
        <begin position="615"/>
        <end position="650"/>
    </location>
</feature>
<protein>
    <submittedName>
        <fullName evidence="19">Uncharacterized protein</fullName>
    </submittedName>
</protein>
<dbReference type="Proteomes" id="UP000829720">
    <property type="component" value="Unassembled WGS sequence"/>
</dbReference>
<dbReference type="CDD" id="cd00054">
    <property type="entry name" value="EGF_CA"/>
    <property type="match status" value="4"/>
</dbReference>
<dbReference type="SUPFAM" id="SSF57196">
    <property type="entry name" value="EGF/Laminin"/>
    <property type="match status" value="2"/>
</dbReference>
<comment type="subcellular location">
    <subcellularLocation>
        <location evidence="1">Membrane</location>
        <topology evidence="1">Single-pass membrane protein</topology>
    </subcellularLocation>
</comment>
<feature type="region of interest" description="Disordered" evidence="14">
    <location>
        <begin position="1229"/>
        <end position="1249"/>
    </location>
</feature>
<feature type="disulfide bond" evidence="13">
    <location>
        <begin position="863"/>
        <end position="872"/>
    </location>
</feature>
<dbReference type="SMART" id="SM00282">
    <property type="entry name" value="LamG"/>
    <property type="match status" value="2"/>
</dbReference>
<keyword evidence="4" id="KW-0732">Signal</keyword>
<comment type="caution">
    <text evidence="19">The sequence shown here is derived from an EMBL/GenBank/DDBJ whole genome shotgun (WGS) entry which is preliminary data.</text>
</comment>
<dbReference type="GO" id="GO:0007156">
    <property type="term" value="P:homophilic cell adhesion via plasma membrane adhesion molecules"/>
    <property type="evidence" value="ECO:0007669"/>
    <property type="project" value="InterPro"/>
</dbReference>
<dbReference type="GO" id="GO:0008013">
    <property type="term" value="F:beta-catenin binding"/>
    <property type="evidence" value="ECO:0007669"/>
    <property type="project" value="TreeGrafter"/>
</dbReference>
<dbReference type="SMART" id="SM00112">
    <property type="entry name" value="CA"/>
    <property type="match status" value="3"/>
</dbReference>
<dbReference type="PROSITE" id="PS01187">
    <property type="entry name" value="EGF_CA"/>
    <property type="match status" value="1"/>
</dbReference>
<organism evidence="19 20">
    <name type="scientific">Albula goreensis</name>
    <dbReference type="NCBI Taxonomy" id="1534307"/>
    <lineage>
        <taxon>Eukaryota</taxon>
        <taxon>Metazoa</taxon>
        <taxon>Chordata</taxon>
        <taxon>Craniata</taxon>
        <taxon>Vertebrata</taxon>
        <taxon>Euteleostomi</taxon>
        <taxon>Actinopterygii</taxon>
        <taxon>Neopterygii</taxon>
        <taxon>Teleostei</taxon>
        <taxon>Albuliformes</taxon>
        <taxon>Albulidae</taxon>
        <taxon>Albula</taxon>
    </lineage>
</organism>
<feature type="compositionally biased region" description="Polar residues" evidence="14">
    <location>
        <begin position="1270"/>
        <end position="1283"/>
    </location>
</feature>
<feature type="domain" description="Cadherin" evidence="18">
    <location>
        <begin position="2"/>
        <end position="82"/>
    </location>
</feature>
<dbReference type="GO" id="GO:0016342">
    <property type="term" value="C:catenin complex"/>
    <property type="evidence" value="ECO:0007669"/>
    <property type="project" value="TreeGrafter"/>
</dbReference>
<dbReference type="Pfam" id="PF02210">
    <property type="entry name" value="Laminin_G_2"/>
    <property type="match status" value="2"/>
</dbReference>
<dbReference type="Gene3D" id="2.60.120.200">
    <property type="match status" value="2"/>
</dbReference>
<dbReference type="InterPro" id="IPR049883">
    <property type="entry name" value="NOTCH1_EGF-like"/>
</dbReference>
<dbReference type="EMBL" id="JAERUA010000011">
    <property type="protein sequence ID" value="KAI1893582.1"/>
    <property type="molecule type" value="Genomic_DNA"/>
</dbReference>
<reference evidence="19" key="1">
    <citation type="submission" date="2021-01" db="EMBL/GenBank/DDBJ databases">
        <authorList>
            <person name="Zahm M."/>
            <person name="Roques C."/>
            <person name="Cabau C."/>
            <person name="Klopp C."/>
            <person name="Donnadieu C."/>
            <person name="Jouanno E."/>
            <person name="Lampietro C."/>
            <person name="Louis A."/>
            <person name="Herpin A."/>
            <person name="Echchiki A."/>
            <person name="Berthelot C."/>
            <person name="Parey E."/>
            <person name="Roest-Crollius H."/>
            <person name="Braasch I."/>
            <person name="Postlethwait J."/>
            <person name="Bobe J."/>
            <person name="Montfort J."/>
            <person name="Bouchez O."/>
            <person name="Begum T."/>
            <person name="Mejri S."/>
            <person name="Adams A."/>
            <person name="Chen W.-J."/>
            <person name="Guiguen Y."/>
        </authorList>
    </citation>
    <scope>NUCLEOTIDE SEQUENCE</scope>
    <source>
        <tissue evidence="19">Blood</tissue>
    </source>
</reference>
<keyword evidence="5" id="KW-0677">Repeat</keyword>
<dbReference type="SMART" id="SM00179">
    <property type="entry name" value="EGF_CA"/>
    <property type="match status" value="4"/>
</dbReference>
<feature type="domain" description="EGF-like" evidence="17">
    <location>
        <begin position="479"/>
        <end position="537"/>
    </location>
</feature>
<dbReference type="OrthoDB" id="6252479at2759"/>
<dbReference type="FunFam" id="2.10.25.10:FF:000472">
    <property type="entry name" value="Uncharacterized protein, isoform A"/>
    <property type="match status" value="2"/>
</dbReference>
<dbReference type="GO" id="GO:0031175">
    <property type="term" value="P:neuron projection development"/>
    <property type="evidence" value="ECO:0007669"/>
    <property type="project" value="TreeGrafter"/>
</dbReference>
<keyword evidence="6 12" id="KW-0106">Calcium</keyword>
<dbReference type="InterPro" id="IPR001791">
    <property type="entry name" value="Laminin_G"/>
</dbReference>
<evidence type="ECO:0000256" key="1">
    <source>
        <dbReference type="ARBA" id="ARBA00004167"/>
    </source>
</evidence>
<proteinExistence type="predicted"/>
<dbReference type="Gene3D" id="2.10.25.10">
    <property type="entry name" value="Laminin"/>
    <property type="match status" value="5"/>
</dbReference>
<sequence>MDYDLGPDGEVFYLLIGQSKRAGYEIDERSGEIFTSGDLRKQGRTQALLRILAKNRGSINGSDVDETIVLVNVTDANDPPVFSSALYTAEVSEDVAVGTSVIRVTAEDKDSVSEWNRFIYSVKSGNEHRSFTLDPITGILSVSTLLDREQWPVYNLSAVAIDRGYPPATGSTSVVVMVNDVNDSPPHLISTDVNVRENQPPGTVISILNASDDDLPPNQGPFTYWLAKPTFGSVFALSPKGVLSTTRSIDREQSPMYSVLVVVQDAGTPPLSSTATVRITVSDENDNPSAPRHVYIEVKYYGSSFPGGHIGNVQPEDPDKSDRFNCSIINGPRNMFSFPFGGCDLWSTKYQGEATYNITVEANDNIHPSVNNSIYVSYKGFTNASMDNCVLFYVISPDFKEFLAFSYLKFVKALNSLFNLQASKTHVFGIKILGDKILLLAAVKSYNGEFLSGEVASSISAAQKKLLEVRSGVEISHITGDPCSVNPCHNGATCTKNIHISQDIKVLESSTLMFVSPKQVEIFNCSCLPGFSGTACESDIDECVENPCQNGGTCLNHLGGFSCHCLRGFLGLYCHSAVDKCQNIKCLNGGTCLNTQGEFHCSCSPGYEGDFCEQLVDSCASSPCLLGTCINHQLGYTCDCPFGVSGTNCDGESYGFQELSFMEFPSLDPRNNIISLELSTVRQNSLLLYNHGNHSSSEFLALEIVGGKVQLSFDLGGGLTRMGTAKMVADGSFHSITVRRTGKVASLQVDSCSADEPHGFCFSQSEGVGSERTLDVGSSHMMFGGVRSMDEILPRPTQVRTHDFVGCVRNAKVNTIPLDASQAIVSYNILDRCPRTTSSLCDSSLCQNGGVCHDHWTHHSCSCGALFTGVSCDIQVLEDHALRLNGQAYIEYEIKESYRREQQLRDLADGDSGEADGTGRSLGVEVKLRTAEKDGALLFISGGNGHAALRVMDGKLQYISQDNTPSHLTEVTVDVLLVDSRWHTLHLFRVGTATIILLDDVPVMNTTESTLDLTSGNVHKIVLGGDHPVETINQLPGFLGCVEYFRFNGQDLPFSGFSEVVEARPSSALVQSGCVPGGACMSAACSAEDVTFLSCLSQPCPSRSPCSTASWMNDSCICLHNATDRPCKLCSSGEITSYDLCPSPHVAGAPLWIIAVIIPVTFVIICLTLIVILRWQSVKSCQEKRRAACRMLSPRPEQGMDNQAFCGDVMMPGEGRGGRQPDIIGGKDEQKSGAAENVTQGYNEADPPRFQMGLTNSELEYYEIGSTSTDIFHSDPDTLQPTRSGGGQKSPHARIEPIVKGSKLQNSHGWIGRDFKETLAELDDTHPKTEIQGHKQTMSSSDRKGCMSRFRHDCGMDNEPPLGSLPSPMRVQVPDLGEPPQGLSAEEVRRLNESLHQQQGHAHPAGMTDSSDSESHSSFTCSEYGCEREPPFIGGVPGHFYEQASLTIRQGQMTSMDACSSIREAIPYAEAQRGTNSASSGRPLQWETLLNPVLHFETYAQVFEDIAGLPVELQHYFDWQSEAEEII</sequence>
<dbReference type="InterPro" id="IPR015919">
    <property type="entry name" value="Cadherin-like_sf"/>
</dbReference>
<dbReference type="SUPFAM" id="SSF49313">
    <property type="entry name" value="Cadherin-like"/>
    <property type="match status" value="4"/>
</dbReference>
<evidence type="ECO:0000256" key="2">
    <source>
        <dbReference type="ARBA" id="ARBA00022536"/>
    </source>
</evidence>
<evidence type="ECO:0000256" key="13">
    <source>
        <dbReference type="PROSITE-ProRule" id="PRU00076"/>
    </source>
</evidence>
<feature type="domain" description="Cadherin" evidence="18">
    <location>
        <begin position="83"/>
        <end position="188"/>
    </location>
</feature>
<dbReference type="GO" id="GO:0045296">
    <property type="term" value="F:cadherin binding"/>
    <property type="evidence" value="ECO:0007669"/>
    <property type="project" value="TreeGrafter"/>
</dbReference>
<evidence type="ECO:0000256" key="5">
    <source>
        <dbReference type="ARBA" id="ARBA00022737"/>
    </source>
</evidence>
<feature type="domain" description="EGF-like" evidence="17">
    <location>
        <begin position="539"/>
        <end position="575"/>
    </location>
</feature>
<keyword evidence="10 13" id="KW-1015">Disulfide bond</keyword>
<name>A0A8T3DBW2_9TELE</name>
<dbReference type="FunFam" id="2.60.40.60:FF:000080">
    <property type="entry name" value="FAT atypical cadherin 1"/>
    <property type="match status" value="1"/>
</dbReference>
<dbReference type="InterPro" id="IPR002126">
    <property type="entry name" value="Cadherin-like_dom"/>
</dbReference>
<dbReference type="GO" id="GO:1901222">
    <property type="term" value="P:regulation of non-canonical NF-kappaB signal transduction"/>
    <property type="evidence" value="ECO:0007669"/>
    <property type="project" value="UniProtKB-ARBA"/>
</dbReference>
<keyword evidence="7" id="KW-0130">Cell adhesion</keyword>
<feature type="region of interest" description="Disordered" evidence="14">
    <location>
        <begin position="1392"/>
        <end position="1422"/>
    </location>
</feature>
<evidence type="ECO:0000313" key="19">
    <source>
        <dbReference type="EMBL" id="KAI1893582.1"/>
    </source>
</evidence>
<dbReference type="PROSITE" id="PS50026">
    <property type="entry name" value="EGF_3"/>
    <property type="match status" value="5"/>
</dbReference>
<dbReference type="InterPro" id="IPR000152">
    <property type="entry name" value="EGF-type_Asp/Asn_hydroxyl_site"/>
</dbReference>
<keyword evidence="20" id="KW-1185">Reference proteome</keyword>
<feature type="domain" description="Cadherin" evidence="18">
    <location>
        <begin position="187"/>
        <end position="293"/>
    </location>
</feature>
<feature type="domain" description="EGF-like" evidence="17">
    <location>
        <begin position="577"/>
        <end position="613"/>
    </location>
</feature>
<evidence type="ECO:0000256" key="3">
    <source>
        <dbReference type="ARBA" id="ARBA00022692"/>
    </source>
</evidence>
<accession>A0A8T3DBW2</accession>
<keyword evidence="3 15" id="KW-0812">Transmembrane</keyword>
<evidence type="ECO:0000256" key="10">
    <source>
        <dbReference type="ARBA" id="ARBA00023157"/>
    </source>
</evidence>
<dbReference type="PANTHER" id="PTHR24027">
    <property type="entry name" value="CADHERIN-23"/>
    <property type="match status" value="1"/>
</dbReference>
<comment type="caution">
    <text evidence="13">Lacks conserved residue(s) required for the propagation of feature annotation.</text>
</comment>
<evidence type="ECO:0000256" key="9">
    <source>
        <dbReference type="ARBA" id="ARBA00023136"/>
    </source>
</evidence>
<feature type="disulfide bond" evidence="13">
    <location>
        <begin position="603"/>
        <end position="612"/>
    </location>
</feature>
<feature type="domain" description="EGF-like" evidence="17">
    <location>
        <begin position="837"/>
        <end position="873"/>
    </location>
</feature>
<dbReference type="GO" id="GO:0045597">
    <property type="term" value="P:positive regulation of cell differentiation"/>
    <property type="evidence" value="ECO:0007669"/>
    <property type="project" value="UniProtKB-ARBA"/>
</dbReference>
<dbReference type="PROSITE" id="PS00010">
    <property type="entry name" value="ASX_HYDROXYL"/>
    <property type="match status" value="3"/>
</dbReference>
<feature type="domain" description="Laminin G" evidence="16">
    <location>
        <begin position="879"/>
        <end position="1074"/>
    </location>
</feature>
<dbReference type="InterPro" id="IPR000742">
    <property type="entry name" value="EGF"/>
</dbReference>
<evidence type="ECO:0000256" key="7">
    <source>
        <dbReference type="ARBA" id="ARBA00022889"/>
    </source>
</evidence>
<dbReference type="CDD" id="cd00110">
    <property type="entry name" value="LamG"/>
    <property type="match status" value="2"/>
</dbReference>
<evidence type="ECO:0000313" key="20">
    <source>
        <dbReference type="Proteomes" id="UP000829720"/>
    </source>
</evidence>
<evidence type="ECO:0000259" key="16">
    <source>
        <dbReference type="PROSITE" id="PS50025"/>
    </source>
</evidence>
<dbReference type="InterPro" id="IPR039808">
    <property type="entry name" value="Cadherin"/>
</dbReference>
<gene>
    <name evidence="19" type="ORF">AGOR_G00125210</name>
</gene>
<dbReference type="Pfam" id="PF00008">
    <property type="entry name" value="EGF"/>
    <property type="match status" value="1"/>
</dbReference>
<keyword evidence="9 15" id="KW-0472">Membrane</keyword>
<dbReference type="PROSITE" id="PS50268">
    <property type="entry name" value="CADHERIN_2"/>
    <property type="match status" value="3"/>
</dbReference>
<evidence type="ECO:0000256" key="8">
    <source>
        <dbReference type="ARBA" id="ARBA00022989"/>
    </source>
</evidence>
<keyword evidence="2 13" id="KW-0245">EGF-like domain</keyword>
<dbReference type="SMART" id="SM00181">
    <property type="entry name" value="EGF"/>
    <property type="match status" value="5"/>
</dbReference>
<dbReference type="GO" id="GO:0005509">
    <property type="term" value="F:calcium ion binding"/>
    <property type="evidence" value="ECO:0007669"/>
    <property type="project" value="UniProtKB-UniRule"/>
</dbReference>
<dbReference type="PRINTS" id="PR00205">
    <property type="entry name" value="CADHERIN"/>
</dbReference>
<dbReference type="InterPro" id="IPR013320">
    <property type="entry name" value="ConA-like_dom_sf"/>
</dbReference>
<evidence type="ECO:0000256" key="14">
    <source>
        <dbReference type="SAM" id="MobiDB-lite"/>
    </source>
</evidence>
<evidence type="ECO:0000256" key="6">
    <source>
        <dbReference type="ARBA" id="ARBA00022837"/>
    </source>
</evidence>
<dbReference type="Pfam" id="PF00028">
    <property type="entry name" value="Cadherin"/>
    <property type="match status" value="2"/>
</dbReference>
<dbReference type="Pfam" id="PF07645">
    <property type="entry name" value="EGF_CA"/>
    <property type="match status" value="1"/>
</dbReference>
<feature type="disulfide bond" evidence="13">
    <location>
        <begin position="527"/>
        <end position="536"/>
    </location>
</feature>
<dbReference type="PROSITE" id="PS01186">
    <property type="entry name" value="EGF_2"/>
    <property type="match status" value="3"/>
</dbReference>
<feature type="disulfide bond" evidence="13">
    <location>
        <begin position="565"/>
        <end position="574"/>
    </location>
</feature>
<evidence type="ECO:0000256" key="12">
    <source>
        <dbReference type="PROSITE-ProRule" id="PRU00043"/>
    </source>
</evidence>
<evidence type="ECO:0000256" key="11">
    <source>
        <dbReference type="ARBA" id="ARBA00023180"/>
    </source>
</evidence>
<evidence type="ECO:0000256" key="15">
    <source>
        <dbReference type="SAM" id="Phobius"/>
    </source>
</evidence>
<evidence type="ECO:0000259" key="17">
    <source>
        <dbReference type="PROSITE" id="PS50026"/>
    </source>
</evidence>
<keyword evidence="8 15" id="KW-1133">Transmembrane helix</keyword>
<dbReference type="CDD" id="cd11304">
    <property type="entry name" value="Cadherin_repeat"/>
    <property type="match status" value="3"/>
</dbReference>
<dbReference type="PROSITE" id="PS50025">
    <property type="entry name" value="LAM_G_DOMAIN"/>
    <property type="match status" value="2"/>
</dbReference>
<dbReference type="GO" id="GO:0060218">
    <property type="term" value="P:hematopoietic stem cell differentiation"/>
    <property type="evidence" value="ECO:0007669"/>
    <property type="project" value="UniProtKB-ARBA"/>
</dbReference>
<dbReference type="SUPFAM" id="SSF49899">
    <property type="entry name" value="Concanavalin A-like lectins/glucanases"/>
    <property type="match status" value="2"/>
</dbReference>
<keyword evidence="11" id="KW-0325">Glycoprotein</keyword>